<dbReference type="RefSeq" id="YP_009394923.1">
    <property type="nucleotide sequence ID" value="NC_035275.1"/>
</dbReference>
<proteinExistence type="predicted"/>
<dbReference type="AlphaFoldDB" id="A0A1Z1MCD7"/>
<geneLocation type="chloroplast" evidence="1"/>
<organism evidence="1">
    <name type="scientific">Polysiphonia urceolata</name>
    <name type="common">Red alga</name>
    <name type="synonym">Conferva urceolata</name>
    <dbReference type="NCBI Taxonomy" id="173545"/>
    <lineage>
        <taxon>Eukaryota</taxon>
        <taxon>Rhodophyta</taxon>
        <taxon>Florideophyceae</taxon>
        <taxon>Rhodymeniophycidae</taxon>
        <taxon>Ceramiales</taxon>
        <taxon>Rhodomelaceae</taxon>
        <taxon>Polysiphonioideae</taxon>
        <taxon>Polysiphonia</taxon>
    </lineage>
</organism>
<evidence type="ECO:0000313" key="1">
    <source>
        <dbReference type="EMBL" id="ARW63485.1"/>
    </source>
</evidence>
<reference evidence="1" key="1">
    <citation type="journal article" date="2017" name="J. Phycol.">
        <title>Analysis of chloroplast genomes and a supermatrix inform reclassification of the Rhodomelaceae (Rhodophyta).</title>
        <authorList>
            <person name="Diaz-Tapia P."/>
            <person name="Maggs C.A."/>
            <person name="West J.A."/>
            <person name="Verbruggen H."/>
        </authorList>
    </citation>
    <scope>NUCLEOTIDE SEQUENCE</scope>
    <source>
        <strain evidence="1">PD550</strain>
    </source>
</reference>
<sequence>MTKKVKKLIIDDLIDYYKFFSLIKMQENKVYNNIILKFKLIA</sequence>
<keyword evidence="1" id="KW-0934">Plastid</keyword>
<accession>A0A1Z1MCD7</accession>
<dbReference type="GeneID" id="33356864"/>
<name>A0A1Z1MCD7_POLUR</name>
<protein>
    <submittedName>
        <fullName evidence="1">Uncharacterized protein</fullName>
    </submittedName>
</protein>
<dbReference type="EMBL" id="MF101428">
    <property type="protein sequence ID" value="ARW63485.1"/>
    <property type="molecule type" value="Genomic_DNA"/>
</dbReference>
<keyword evidence="1" id="KW-0150">Chloroplast</keyword>
<gene>
    <name evidence="1" type="primary">orf42</name>
</gene>